<dbReference type="Gene3D" id="2.60.210.10">
    <property type="entry name" value="Apoptosis, Tumor Necrosis Factor Receptor Associated Protein 2, Chain A"/>
    <property type="match status" value="1"/>
</dbReference>
<dbReference type="AlphaFoldDB" id="M5X5E6"/>
<gene>
    <name evidence="2" type="ORF">PRUPE_2G053300</name>
</gene>
<protein>
    <submittedName>
        <fullName evidence="2">Uncharacterized protein</fullName>
    </submittedName>
</protein>
<evidence type="ECO:0000313" key="2">
    <source>
        <dbReference type="EMBL" id="ONI21207.1"/>
    </source>
</evidence>
<reference evidence="2 3" key="1">
    <citation type="journal article" date="2013" name="Nat. Genet.">
        <title>The high-quality draft genome of peach (Prunus persica) identifies unique patterns of genetic diversity, domestication and genome evolution.</title>
        <authorList>
            <consortium name="International Peach Genome Initiative"/>
            <person name="Verde I."/>
            <person name="Abbott A.G."/>
            <person name="Scalabrin S."/>
            <person name="Jung S."/>
            <person name="Shu S."/>
            <person name="Marroni F."/>
            <person name="Zhebentyayeva T."/>
            <person name="Dettori M.T."/>
            <person name="Grimwood J."/>
            <person name="Cattonaro F."/>
            <person name="Zuccolo A."/>
            <person name="Rossini L."/>
            <person name="Jenkins J."/>
            <person name="Vendramin E."/>
            <person name="Meisel L.A."/>
            <person name="Decroocq V."/>
            <person name="Sosinski B."/>
            <person name="Prochnik S."/>
            <person name="Mitros T."/>
            <person name="Policriti A."/>
            <person name="Cipriani G."/>
            <person name="Dondini L."/>
            <person name="Ficklin S."/>
            <person name="Goodstein D.M."/>
            <person name="Xuan P."/>
            <person name="Del Fabbro C."/>
            <person name="Aramini V."/>
            <person name="Copetti D."/>
            <person name="Gonzalez S."/>
            <person name="Horner D.S."/>
            <person name="Falchi R."/>
            <person name="Lucas S."/>
            <person name="Mica E."/>
            <person name="Maldonado J."/>
            <person name="Lazzari B."/>
            <person name="Bielenberg D."/>
            <person name="Pirona R."/>
            <person name="Miculan M."/>
            <person name="Barakat A."/>
            <person name="Testolin R."/>
            <person name="Stella A."/>
            <person name="Tartarini S."/>
            <person name="Tonutti P."/>
            <person name="Arus P."/>
            <person name="Orellana A."/>
            <person name="Wells C."/>
            <person name="Main D."/>
            <person name="Vizzotto G."/>
            <person name="Silva H."/>
            <person name="Salamini F."/>
            <person name="Schmutz J."/>
            <person name="Morgante M."/>
            <person name="Rokhsar D.S."/>
        </authorList>
    </citation>
    <scope>NUCLEOTIDE SEQUENCE [LARGE SCALE GENOMIC DNA]</scope>
    <source>
        <strain evidence="3">cv. Nemared</strain>
    </source>
</reference>
<evidence type="ECO:0000313" key="3">
    <source>
        <dbReference type="Proteomes" id="UP000006882"/>
    </source>
</evidence>
<dbReference type="SUPFAM" id="SSF49599">
    <property type="entry name" value="TRAF domain-like"/>
    <property type="match status" value="1"/>
</dbReference>
<keyword evidence="1" id="KW-0175">Coiled coil</keyword>
<name>M5X5E6_PRUPE</name>
<dbReference type="InterPro" id="IPR002083">
    <property type="entry name" value="MATH/TRAF_dom"/>
</dbReference>
<dbReference type="STRING" id="3760.M5X5E6"/>
<dbReference type="PANTHER" id="PTHR46236">
    <property type="entry name" value="TRAF-LIKE SUPERFAMILY PROTEIN"/>
    <property type="match status" value="1"/>
</dbReference>
<dbReference type="EMBL" id="CM007652">
    <property type="protein sequence ID" value="ONI21207.1"/>
    <property type="molecule type" value="Genomic_DNA"/>
</dbReference>
<accession>M5X5E6</accession>
<dbReference type="eggNOG" id="KOG1863">
    <property type="taxonomic scope" value="Eukaryota"/>
</dbReference>
<proteinExistence type="predicted"/>
<dbReference type="Gramene" id="ONI21207">
    <property type="protein sequence ID" value="ONI21207"/>
    <property type="gene ID" value="PRUPE_2G053300"/>
</dbReference>
<dbReference type="PANTHER" id="PTHR46236:SF35">
    <property type="entry name" value="MATH DOMAIN-CONTAINING PROTEIN"/>
    <property type="match status" value="1"/>
</dbReference>
<dbReference type="Proteomes" id="UP000006882">
    <property type="component" value="Chromosome G2"/>
</dbReference>
<keyword evidence="3" id="KW-1185">Reference proteome</keyword>
<evidence type="ECO:0000256" key="1">
    <source>
        <dbReference type="ARBA" id="ARBA00023054"/>
    </source>
</evidence>
<dbReference type="HOGENOM" id="CLU_167194_0_0_1"/>
<sequence length="98" mass="11044">MKNAGEDDLLSSGKFTWRIDHFSKLTNIKHYSGGNKEVEHLAVYLDVAEASSLPSGWSRYANFSFTLVNQLDTKKSTRKSILIQIYVRISGDGLSLIY</sequence>
<dbReference type="InterPro" id="IPR050804">
    <property type="entry name" value="MCC"/>
</dbReference>
<dbReference type="CDD" id="cd00121">
    <property type="entry name" value="MATH"/>
    <property type="match status" value="1"/>
</dbReference>
<organism evidence="2 3">
    <name type="scientific">Prunus persica</name>
    <name type="common">Peach</name>
    <name type="synonym">Amygdalus persica</name>
    <dbReference type="NCBI Taxonomy" id="3760"/>
    <lineage>
        <taxon>Eukaryota</taxon>
        <taxon>Viridiplantae</taxon>
        <taxon>Streptophyta</taxon>
        <taxon>Embryophyta</taxon>
        <taxon>Tracheophyta</taxon>
        <taxon>Spermatophyta</taxon>
        <taxon>Magnoliopsida</taxon>
        <taxon>eudicotyledons</taxon>
        <taxon>Gunneridae</taxon>
        <taxon>Pentapetalae</taxon>
        <taxon>rosids</taxon>
        <taxon>fabids</taxon>
        <taxon>Rosales</taxon>
        <taxon>Rosaceae</taxon>
        <taxon>Amygdaloideae</taxon>
        <taxon>Amygdaleae</taxon>
        <taxon>Prunus</taxon>
    </lineage>
</organism>
<dbReference type="InterPro" id="IPR008974">
    <property type="entry name" value="TRAF-like"/>
</dbReference>